<evidence type="ECO:0000313" key="2">
    <source>
        <dbReference type="EMBL" id="BAT15813.1"/>
    </source>
</evidence>
<keyword evidence="3" id="KW-1185">Reference proteome</keyword>
<dbReference type="Proteomes" id="UP000059680">
    <property type="component" value="Chromosome 12"/>
</dbReference>
<evidence type="ECO:0000313" key="3">
    <source>
        <dbReference type="Proteomes" id="UP000059680"/>
    </source>
</evidence>
<proteinExistence type="predicted"/>
<reference evidence="3" key="1">
    <citation type="journal article" date="2005" name="Nature">
        <title>The map-based sequence of the rice genome.</title>
        <authorList>
            <consortium name="International rice genome sequencing project (IRGSP)"/>
            <person name="Matsumoto T."/>
            <person name="Wu J."/>
            <person name="Kanamori H."/>
            <person name="Katayose Y."/>
            <person name="Fujisawa M."/>
            <person name="Namiki N."/>
            <person name="Mizuno H."/>
            <person name="Yamamoto K."/>
            <person name="Antonio B.A."/>
            <person name="Baba T."/>
            <person name="Sakata K."/>
            <person name="Nagamura Y."/>
            <person name="Aoki H."/>
            <person name="Arikawa K."/>
            <person name="Arita K."/>
            <person name="Bito T."/>
            <person name="Chiden Y."/>
            <person name="Fujitsuka N."/>
            <person name="Fukunaka R."/>
            <person name="Hamada M."/>
            <person name="Harada C."/>
            <person name="Hayashi A."/>
            <person name="Hijishita S."/>
            <person name="Honda M."/>
            <person name="Hosokawa S."/>
            <person name="Ichikawa Y."/>
            <person name="Idonuma A."/>
            <person name="Iijima M."/>
            <person name="Ikeda M."/>
            <person name="Ikeno M."/>
            <person name="Ito K."/>
            <person name="Ito S."/>
            <person name="Ito T."/>
            <person name="Ito Y."/>
            <person name="Ito Y."/>
            <person name="Iwabuchi A."/>
            <person name="Kamiya K."/>
            <person name="Karasawa W."/>
            <person name="Kurita K."/>
            <person name="Katagiri S."/>
            <person name="Kikuta A."/>
            <person name="Kobayashi H."/>
            <person name="Kobayashi N."/>
            <person name="Machita K."/>
            <person name="Maehara T."/>
            <person name="Masukawa M."/>
            <person name="Mizubayashi T."/>
            <person name="Mukai Y."/>
            <person name="Nagasaki H."/>
            <person name="Nagata Y."/>
            <person name="Naito S."/>
            <person name="Nakashima M."/>
            <person name="Nakama Y."/>
            <person name="Nakamichi Y."/>
            <person name="Nakamura M."/>
            <person name="Meguro A."/>
            <person name="Negishi M."/>
            <person name="Ohta I."/>
            <person name="Ohta T."/>
            <person name="Okamoto M."/>
            <person name="Ono N."/>
            <person name="Saji S."/>
            <person name="Sakaguchi M."/>
            <person name="Sakai K."/>
            <person name="Shibata M."/>
            <person name="Shimokawa T."/>
            <person name="Song J."/>
            <person name="Takazaki Y."/>
            <person name="Terasawa K."/>
            <person name="Tsugane M."/>
            <person name="Tsuji K."/>
            <person name="Ueda S."/>
            <person name="Waki K."/>
            <person name="Yamagata H."/>
            <person name="Yamamoto M."/>
            <person name="Yamamoto S."/>
            <person name="Yamane H."/>
            <person name="Yoshiki S."/>
            <person name="Yoshihara R."/>
            <person name="Yukawa K."/>
            <person name="Zhong H."/>
            <person name="Yano M."/>
            <person name="Yuan Q."/>
            <person name="Ouyang S."/>
            <person name="Liu J."/>
            <person name="Jones K.M."/>
            <person name="Gansberger K."/>
            <person name="Moffat K."/>
            <person name="Hill J."/>
            <person name="Bera J."/>
            <person name="Fadrosh D."/>
            <person name="Jin S."/>
            <person name="Johri S."/>
            <person name="Kim M."/>
            <person name="Overton L."/>
            <person name="Reardon M."/>
            <person name="Tsitrin T."/>
            <person name="Vuong H."/>
            <person name="Weaver B."/>
            <person name="Ciecko A."/>
            <person name="Tallon L."/>
            <person name="Jackson J."/>
            <person name="Pai G."/>
            <person name="Aken S.V."/>
            <person name="Utterback T."/>
            <person name="Reidmuller S."/>
            <person name="Feldblyum T."/>
            <person name="Hsiao J."/>
            <person name="Zismann V."/>
            <person name="Iobst S."/>
            <person name="de Vazeille A.R."/>
            <person name="Buell C.R."/>
            <person name="Ying K."/>
            <person name="Li Y."/>
            <person name="Lu T."/>
            <person name="Huang Y."/>
            <person name="Zhao Q."/>
            <person name="Feng Q."/>
            <person name="Zhang L."/>
            <person name="Zhu J."/>
            <person name="Weng Q."/>
            <person name="Mu J."/>
            <person name="Lu Y."/>
            <person name="Fan D."/>
            <person name="Liu Y."/>
            <person name="Guan J."/>
            <person name="Zhang Y."/>
            <person name="Yu S."/>
            <person name="Liu X."/>
            <person name="Zhang Y."/>
            <person name="Hong G."/>
            <person name="Han B."/>
            <person name="Choisne N."/>
            <person name="Demange N."/>
            <person name="Orjeda G."/>
            <person name="Samain S."/>
            <person name="Cattolico L."/>
            <person name="Pelletier E."/>
            <person name="Couloux A."/>
            <person name="Segurens B."/>
            <person name="Wincker P."/>
            <person name="D'Hont A."/>
            <person name="Scarpelli C."/>
            <person name="Weissenbach J."/>
            <person name="Salanoubat M."/>
            <person name="Quetier F."/>
            <person name="Yu Y."/>
            <person name="Kim H.R."/>
            <person name="Rambo T."/>
            <person name="Currie J."/>
            <person name="Collura K."/>
            <person name="Luo M."/>
            <person name="Yang T."/>
            <person name="Ammiraju J.S.S."/>
            <person name="Engler F."/>
            <person name="Soderlund C."/>
            <person name="Wing R.A."/>
            <person name="Palmer L.E."/>
            <person name="de la Bastide M."/>
            <person name="Spiegel L."/>
            <person name="Nascimento L."/>
            <person name="Zutavern T."/>
            <person name="O'Shaughnessy A."/>
            <person name="Dike S."/>
            <person name="Dedhia N."/>
            <person name="Preston R."/>
            <person name="Balija V."/>
            <person name="McCombie W.R."/>
            <person name="Chow T."/>
            <person name="Chen H."/>
            <person name="Chung M."/>
            <person name="Chen C."/>
            <person name="Shaw J."/>
            <person name="Wu H."/>
            <person name="Hsiao K."/>
            <person name="Chao Y."/>
            <person name="Chu M."/>
            <person name="Cheng C."/>
            <person name="Hour A."/>
            <person name="Lee P."/>
            <person name="Lin S."/>
            <person name="Lin Y."/>
            <person name="Liou J."/>
            <person name="Liu S."/>
            <person name="Hsing Y."/>
            <person name="Raghuvanshi S."/>
            <person name="Mohanty A."/>
            <person name="Bharti A.K."/>
            <person name="Gaur A."/>
            <person name="Gupta V."/>
            <person name="Kumar D."/>
            <person name="Ravi V."/>
            <person name="Vij S."/>
            <person name="Kapur A."/>
            <person name="Khurana P."/>
            <person name="Khurana P."/>
            <person name="Khurana J.P."/>
            <person name="Tyagi A.K."/>
            <person name="Gaikwad K."/>
            <person name="Singh A."/>
            <person name="Dalal V."/>
            <person name="Srivastava S."/>
            <person name="Dixit A."/>
            <person name="Pal A.K."/>
            <person name="Ghazi I.A."/>
            <person name="Yadav M."/>
            <person name="Pandit A."/>
            <person name="Bhargava A."/>
            <person name="Sureshbabu K."/>
            <person name="Batra K."/>
            <person name="Sharma T.R."/>
            <person name="Mohapatra T."/>
            <person name="Singh N.K."/>
            <person name="Messing J."/>
            <person name="Nelson A.B."/>
            <person name="Fuks G."/>
            <person name="Kavchok S."/>
            <person name="Keizer G."/>
            <person name="Linton E."/>
            <person name="Llaca V."/>
            <person name="Song R."/>
            <person name="Tanyolac B."/>
            <person name="Young S."/>
            <person name="Ho-Il K."/>
            <person name="Hahn J.H."/>
            <person name="Sangsakoo G."/>
            <person name="Vanavichit A."/>
            <person name="de Mattos Luiz.A.T."/>
            <person name="Zimmer P.D."/>
            <person name="Malone G."/>
            <person name="Dellagostin O."/>
            <person name="de Oliveira A.C."/>
            <person name="Bevan M."/>
            <person name="Bancroft I."/>
            <person name="Minx P."/>
            <person name="Cordum H."/>
            <person name="Wilson R."/>
            <person name="Cheng Z."/>
            <person name="Jin W."/>
            <person name="Jiang J."/>
            <person name="Leong S.A."/>
            <person name="Iwama H."/>
            <person name="Gojobori T."/>
            <person name="Itoh T."/>
            <person name="Niimura Y."/>
            <person name="Fujii Y."/>
            <person name="Habara T."/>
            <person name="Sakai H."/>
            <person name="Sato Y."/>
            <person name="Wilson G."/>
            <person name="Kumar K."/>
            <person name="McCouch S."/>
            <person name="Juretic N."/>
            <person name="Hoen D."/>
            <person name="Wright S."/>
            <person name="Bruskiewich R."/>
            <person name="Bureau T."/>
            <person name="Miyao A."/>
            <person name="Hirochika H."/>
            <person name="Nishikawa T."/>
            <person name="Kadowaki K."/>
            <person name="Sugiura M."/>
            <person name="Burr B."/>
            <person name="Sasaki T."/>
        </authorList>
    </citation>
    <scope>NUCLEOTIDE SEQUENCE [LARGE SCALE GENOMIC DNA]</scope>
    <source>
        <strain evidence="3">cv. Nipponbare</strain>
    </source>
</reference>
<dbReference type="InParanoid" id="A0A0P0Y6Y7"/>
<sequence length="100" mass="11136">MVAHSIGGIDACYGNDQTDSTKPQQETSVTAGMSGRRRWPPRGVLLGFWHVGWRIGTAYCYRRRHPRLLLRQRRGRRGHRPATAVAYCGIGGGNAANAMW</sequence>
<reference evidence="2 3" key="2">
    <citation type="journal article" date="2013" name="Plant Cell Physiol.">
        <title>Rice Annotation Project Database (RAP-DB): an integrative and interactive database for rice genomics.</title>
        <authorList>
            <person name="Sakai H."/>
            <person name="Lee S.S."/>
            <person name="Tanaka T."/>
            <person name="Numa H."/>
            <person name="Kim J."/>
            <person name="Kawahara Y."/>
            <person name="Wakimoto H."/>
            <person name="Yang C.C."/>
            <person name="Iwamoto M."/>
            <person name="Abe T."/>
            <person name="Yamada Y."/>
            <person name="Muto A."/>
            <person name="Inokuchi H."/>
            <person name="Ikemura T."/>
            <person name="Matsumoto T."/>
            <person name="Sasaki T."/>
            <person name="Itoh T."/>
        </authorList>
    </citation>
    <scope>NUCLEOTIDE SEQUENCE [LARGE SCALE GENOMIC DNA]</scope>
    <source>
        <strain evidence="3">cv. Nipponbare</strain>
    </source>
</reference>
<organism evidence="2 3">
    <name type="scientific">Oryza sativa subsp. japonica</name>
    <name type="common">Rice</name>
    <dbReference type="NCBI Taxonomy" id="39947"/>
    <lineage>
        <taxon>Eukaryota</taxon>
        <taxon>Viridiplantae</taxon>
        <taxon>Streptophyta</taxon>
        <taxon>Embryophyta</taxon>
        <taxon>Tracheophyta</taxon>
        <taxon>Spermatophyta</taxon>
        <taxon>Magnoliopsida</taxon>
        <taxon>Liliopsida</taxon>
        <taxon>Poales</taxon>
        <taxon>Poaceae</taxon>
        <taxon>BOP clade</taxon>
        <taxon>Oryzoideae</taxon>
        <taxon>Oryzeae</taxon>
        <taxon>Oryzinae</taxon>
        <taxon>Oryza</taxon>
        <taxon>Oryza sativa</taxon>
    </lineage>
</organism>
<dbReference type="EMBL" id="AP014968">
    <property type="protein sequence ID" value="BAT15813.1"/>
    <property type="molecule type" value="Genomic_DNA"/>
</dbReference>
<accession>A0A0P0Y6Y7</accession>
<feature type="compositionally biased region" description="Polar residues" evidence="1">
    <location>
        <begin position="15"/>
        <end position="31"/>
    </location>
</feature>
<evidence type="ECO:0000256" key="1">
    <source>
        <dbReference type="SAM" id="MobiDB-lite"/>
    </source>
</evidence>
<feature type="region of interest" description="Disordered" evidence="1">
    <location>
        <begin position="1"/>
        <end position="35"/>
    </location>
</feature>
<gene>
    <name evidence="2" type="ordered locus">Os12g0137966</name>
    <name evidence="2" type="ORF">OSNPB_120137966</name>
</gene>
<dbReference type="AlphaFoldDB" id="A0A0P0Y6Y7"/>
<name>A0A0P0Y6Y7_ORYSJ</name>
<reference evidence="2 3" key="3">
    <citation type="journal article" date="2013" name="Rice">
        <title>Improvement of the Oryza sativa Nipponbare reference genome using next generation sequence and optical map data.</title>
        <authorList>
            <person name="Kawahara Y."/>
            <person name="de la Bastide M."/>
            <person name="Hamilton J.P."/>
            <person name="Kanamori H."/>
            <person name="McCombie W.R."/>
            <person name="Ouyang S."/>
            <person name="Schwartz D.C."/>
            <person name="Tanaka T."/>
            <person name="Wu J."/>
            <person name="Zhou S."/>
            <person name="Childs K.L."/>
            <person name="Davidson R.M."/>
            <person name="Lin H."/>
            <person name="Quesada-Ocampo L."/>
            <person name="Vaillancourt B."/>
            <person name="Sakai H."/>
            <person name="Lee S.S."/>
            <person name="Kim J."/>
            <person name="Numa H."/>
            <person name="Itoh T."/>
            <person name="Buell C.R."/>
            <person name="Matsumoto T."/>
        </authorList>
    </citation>
    <scope>NUCLEOTIDE SEQUENCE [LARGE SCALE GENOMIC DNA]</scope>
    <source>
        <strain evidence="3">cv. Nipponbare</strain>
    </source>
</reference>
<protein>
    <submittedName>
        <fullName evidence="2">Os12g0137966 protein</fullName>
    </submittedName>
</protein>
<dbReference type="PaxDb" id="39947-A0A0P0Y6Y7"/>